<evidence type="ECO:0000313" key="2">
    <source>
        <dbReference type="Proteomes" id="UP001393056"/>
    </source>
</evidence>
<reference evidence="1 2" key="1">
    <citation type="submission" date="2024-04" db="EMBL/GenBank/DDBJ databases">
        <title>Flavobacterium sp. DGU41 16S ribosomal RNA gene Genome sequencing and assembly.</title>
        <authorList>
            <person name="Park S."/>
        </authorList>
    </citation>
    <scope>NUCLEOTIDE SEQUENCE [LARGE SCALE GENOMIC DNA]</scope>
    <source>
        <strain evidence="1 2">DGU41</strain>
    </source>
</reference>
<accession>A0ABU9I4T9</accession>
<dbReference type="InterPro" id="IPR036388">
    <property type="entry name" value="WH-like_DNA-bd_sf"/>
</dbReference>
<dbReference type="InterPro" id="IPR036390">
    <property type="entry name" value="WH_DNA-bd_sf"/>
</dbReference>
<dbReference type="InterPro" id="IPR000944">
    <property type="entry name" value="Tscrpt_reg_Rrf2"/>
</dbReference>
<gene>
    <name evidence="1" type="ORF">AAEO58_05215</name>
</gene>
<protein>
    <submittedName>
        <fullName evidence="1">Rrf2 family transcriptional regulator</fullName>
    </submittedName>
</protein>
<dbReference type="PANTHER" id="PTHR33221">
    <property type="entry name" value="WINGED HELIX-TURN-HELIX TRANSCRIPTIONAL REGULATOR, RRF2 FAMILY"/>
    <property type="match status" value="1"/>
</dbReference>
<comment type="caution">
    <text evidence="1">The sequence shown here is derived from an EMBL/GenBank/DDBJ whole genome shotgun (WGS) entry which is preliminary data.</text>
</comment>
<name>A0ABU9I4T9_9FLAO</name>
<dbReference type="Pfam" id="PF02082">
    <property type="entry name" value="Rrf2"/>
    <property type="match status" value="1"/>
</dbReference>
<dbReference type="Gene3D" id="1.10.10.10">
    <property type="entry name" value="Winged helix-like DNA-binding domain superfamily/Winged helix DNA-binding domain"/>
    <property type="match status" value="1"/>
</dbReference>
<dbReference type="EMBL" id="JBBYHT010000002">
    <property type="protein sequence ID" value="MEL1247438.1"/>
    <property type="molecule type" value="Genomic_DNA"/>
</dbReference>
<organism evidence="1 2">
    <name type="scientific">Flavobacterium helocola</name>
    <dbReference type="NCBI Taxonomy" id="3139139"/>
    <lineage>
        <taxon>Bacteria</taxon>
        <taxon>Pseudomonadati</taxon>
        <taxon>Bacteroidota</taxon>
        <taxon>Flavobacteriia</taxon>
        <taxon>Flavobacteriales</taxon>
        <taxon>Flavobacteriaceae</taxon>
        <taxon>Flavobacterium</taxon>
    </lineage>
</organism>
<proteinExistence type="predicted"/>
<dbReference type="Proteomes" id="UP001393056">
    <property type="component" value="Unassembled WGS sequence"/>
</dbReference>
<dbReference type="PANTHER" id="PTHR33221:SF15">
    <property type="entry name" value="HTH-TYPE TRANSCRIPTIONAL REGULATOR YWGB-RELATED"/>
    <property type="match status" value="1"/>
</dbReference>
<dbReference type="SUPFAM" id="SSF46785">
    <property type="entry name" value="Winged helix' DNA-binding domain"/>
    <property type="match status" value="1"/>
</dbReference>
<dbReference type="PROSITE" id="PS51197">
    <property type="entry name" value="HTH_RRF2_2"/>
    <property type="match status" value="1"/>
</dbReference>
<dbReference type="RefSeq" id="WP_341682520.1">
    <property type="nucleotide sequence ID" value="NZ_JBBYHT010000002.1"/>
</dbReference>
<evidence type="ECO:0000313" key="1">
    <source>
        <dbReference type="EMBL" id="MEL1247438.1"/>
    </source>
</evidence>
<sequence>MISGKFAISIHILTLLAKFPDDYLSSEFIASSINLNPVLVRKEIANLKKNQIVMSKEGKNGGTKLNVSPSKVTLKQIFESTFEEISLGYSKNEPNPKCPVGREINQNLSTLYTKLNDSVMKQLESTTLEEFANKF</sequence>
<keyword evidence="2" id="KW-1185">Reference proteome</keyword>